<dbReference type="InterPro" id="IPR016071">
    <property type="entry name" value="Staphylococal_nuclease_OB-fold"/>
</dbReference>
<evidence type="ECO:0000313" key="4">
    <source>
        <dbReference type="Proteomes" id="UP000266723"/>
    </source>
</evidence>
<dbReference type="InterPro" id="IPR035437">
    <property type="entry name" value="SNase_OB-fold_sf"/>
</dbReference>
<gene>
    <name evidence="3" type="ORF">DY000_02000314</name>
</gene>
<dbReference type="PANTHER" id="PTHR12302:SF9">
    <property type="entry name" value="RIBONUCLEASE TUDOR 1"/>
    <property type="match status" value="1"/>
</dbReference>
<evidence type="ECO:0000259" key="2">
    <source>
        <dbReference type="PROSITE" id="PS50830"/>
    </source>
</evidence>
<dbReference type="SUPFAM" id="SSF50199">
    <property type="entry name" value="Staphylococcal nuclease"/>
    <property type="match status" value="3"/>
</dbReference>
<dbReference type="PANTHER" id="PTHR12302">
    <property type="entry name" value="EBNA2 BINDING PROTEIN P100"/>
    <property type="match status" value="1"/>
</dbReference>
<organism evidence="3 4">
    <name type="scientific">Brassica cretica</name>
    <name type="common">Mustard</name>
    <dbReference type="NCBI Taxonomy" id="69181"/>
    <lineage>
        <taxon>Eukaryota</taxon>
        <taxon>Viridiplantae</taxon>
        <taxon>Streptophyta</taxon>
        <taxon>Embryophyta</taxon>
        <taxon>Tracheophyta</taxon>
        <taxon>Spermatophyta</taxon>
        <taxon>Magnoliopsida</taxon>
        <taxon>eudicotyledons</taxon>
        <taxon>Gunneridae</taxon>
        <taxon>Pentapetalae</taxon>
        <taxon>rosids</taxon>
        <taxon>malvids</taxon>
        <taxon>Brassicales</taxon>
        <taxon>Brassicaceae</taxon>
        <taxon>Brassiceae</taxon>
        <taxon>Brassica</taxon>
    </lineage>
</organism>
<evidence type="ECO:0000256" key="1">
    <source>
        <dbReference type="SAM" id="MobiDB-lite"/>
    </source>
</evidence>
<keyword evidence="4" id="KW-1185">Reference proteome</keyword>
<dbReference type="PROSITE" id="PS50830">
    <property type="entry name" value="TNASE_3"/>
    <property type="match status" value="2"/>
</dbReference>
<evidence type="ECO:0000313" key="3">
    <source>
        <dbReference type="EMBL" id="KAF3549981.1"/>
    </source>
</evidence>
<dbReference type="Pfam" id="PF00567">
    <property type="entry name" value="TUDOR"/>
    <property type="match status" value="1"/>
</dbReference>
<accession>A0ABQ7CCQ8</accession>
<dbReference type="SMART" id="SM00318">
    <property type="entry name" value="SNc"/>
    <property type="match status" value="2"/>
</dbReference>
<name>A0ABQ7CCQ8_BRACR</name>
<protein>
    <recommendedName>
        <fullName evidence="2">TNase-like domain-containing protein</fullName>
    </recommendedName>
</protein>
<feature type="domain" description="TNase-like" evidence="2">
    <location>
        <begin position="8"/>
        <end position="220"/>
    </location>
</feature>
<dbReference type="Gene3D" id="2.40.50.90">
    <property type="match status" value="4"/>
</dbReference>
<dbReference type="Proteomes" id="UP000266723">
    <property type="component" value="Unassembled WGS sequence"/>
</dbReference>
<dbReference type="InterPro" id="IPR002999">
    <property type="entry name" value="Tudor"/>
</dbReference>
<reference evidence="3 4" key="1">
    <citation type="journal article" date="2020" name="BMC Genomics">
        <title>Intraspecific diversification of the crop wild relative Brassica cretica Lam. using demographic model selection.</title>
        <authorList>
            <person name="Kioukis A."/>
            <person name="Michalopoulou V.A."/>
            <person name="Briers L."/>
            <person name="Pirintsos S."/>
            <person name="Studholme D.J."/>
            <person name="Pavlidis P."/>
            <person name="Sarris P.F."/>
        </authorList>
    </citation>
    <scope>NUCLEOTIDE SEQUENCE [LARGE SCALE GENOMIC DNA]</scope>
    <source>
        <strain evidence="4">cv. PFS-1207/04</strain>
    </source>
</reference>
<sequence>MASATEIQWLKGRVKAVTSGDCLVLTALVHNRPGAPPEKTITLSCLMAPKMARRGGKDEPFAWESKEFLRKLCIGKEISFKVDYKVEALAGREFGSVFLGTQNVAKLVVQNGWAKVIVQMEYSRKVTPAEGAAPTGTADRIMDFGSVFIPSPAKGNTEEVAASAISGTQPAGVNIAELLLSRGFGNVVRHRDFEERSNHYDALLAAESRALSGKKGIHSAKESPVMHITDLTVAAAKKAKDFLPSLQRIRRIPAVVEYVLSGHRCKLYIPKLTCSIAFAFSGVRCPGRGEPFSDEAISVMRRRIMQRDVEIEVETVDRTGTFLGSMWESRTNVATVLLEAGLAKMQTSFGADRIVEAHILEQAERSAKNQKLKVWENYVEGQEVSNGSATVETRQKETLKVAVTEVLGGGRFYVQTVGDQRVASIQNQLASLSLKDAPIIGSFNPKRGDIVLAQFSLDNSWNRAMGGIARMEKRRRFEHKDKKAALDALEKFQEEARKSRTGIWQYGDVESDDEDVAPARKPAGGGR</sequence>
<comment type="caution">
    <text evidence="3">The sequence shown here is derived from an EMBL/GenBank/DDBJ whole genome shotgun (WGS) entry which is preliminary data.</text>
</comment>
<proteinExistence type="predicted"/>
<feature type="non-terminal residue" evidence="3">
    <location>
        <position position="527"/>
    </location>
</feature>
<dbReference type="Pfam" id="PF00565">
    <property type="entry name" value="SNase"/>
    <property type="match status" value="2"/>
</dbReference>
<dbReference type="EMBL" id="QGKV02000832">
    <property type="protein sequence ID" value="KAF3549981.1"/>
    <property type="molecule type" value="Genomic_DNA"/>
</dbReference>
<feature type="region of interest" description="Disordered" evidence="1">
    <location>
        <begin position="503"/>
        <end position="527"/>
    </location>
</feature>
<feature type="domain" description="TNase-like" evidence="2">
    <location>
        <begin position="250"/>
        <end position="377"/>
    </location>
</feature>